<dbReference type="PANTHER" id="PTHR45932">
    <property type="entry name" value="PATELLIN-1"/>
    <property type="match status" value="1"/>
</dbReference>
<dbReference type="PANTHER" id="PTHR45932:SF3">
    <property type="entry name" value="PATELLIN-4-LIKE"/>
    <property type="match status" value="1"/>
</dbReference>
<comment type="caution">
    <text evidence="5">The sequence shown here is derived from an EMBL/GenBank/DDBJ whole genome shotgun (WGS) entry which is preliminary data.</text>
</comment>
<dbReference type="GO" id="GO:0016020">
    <property type="term" value="C:membrane"/>
    <property type="evidence" value="ECO:0007669"/>
    <property type="project" value="UniProtKB-SubCell"/>
</dbReference>
<reference evidence="6" key="1">
    <citation type="submission" date="2024-07" db="EMBL/GenBank/DDBJ databases">
        <title>Two chromosome-level genome assemblies of Korean endemic species Abeliophyllum distichum and Forsythia ovata (Oleaceae).</title>
        <authorList>
            <person name="Jang H."/>
        </authorList>
    </citation>
    <scope>NUCLEOTIDE SEQUENCE [LARGE SCALE GENOMIC DNA]</scope>
</reference>
<dbReference type="Gene3D" id="3.40.525.10">
    <property type="entry name" value="CRAL-TRIO lipid binding domain"/>
    <property type="match status" value="1"/>
</dbReference>
<dbReference type="Pfam" id="PF00650">
    <property type="entry name" value="CRAL_TRIO"/>
    <property type="match status" value="1"/>
</dbReference>
<evidence type="ECO:0000313" key="5">
    <source>
        <dbReference type="EMBL" id="KAL2535787.1"/>
    </source>
</evidence>
<keyword evidence="6" id="KW-1185">Reference proteome</keyword>
<keyword evidence="3" id="KW-0472">Membrane</keyword>
<evidence type="ECO:0000256" key="3">
    <source>
        <dbReference type="ARBA" id="ARBA00023136"/>
    </source>
</evidence>
<accession>A0ABD1VEM4</accession>
<keyword evidence="2" id="KW-0813">Transport</keyword>
<evidence type="ECO:0000313" key="6">
    <source>
        <dbReference type="Proteomes" id="UP001604277"/>
    </source>
</evidence>
<sequence length="445" mass="51561">MLVEKVAPLDVDEDITTTNQESCDYEIFKPKSQGCDEFCIVEMKKLSKFRCRVEEAILGNTLFSKKKKNLFSKGNGKKNEENLKDITLWGVPLLPSKGHQGTDVVLMKFLKAKDYKVSDAFKMLRRMLKWRRDFGANQILVENFDPGLENTWLFNGKDKVGRPMCYNVLVEFVNKKSGNNFNKKSGNNFNENKDEFLKCRVHCLEKGIQNLDFKPGGLDSIVLITDLKNAPGHAMNEVRWISKKMLILLHDNYPGIVHKNFIINVPAWFLALHALNLRLITQKSKNKFIFVKSSKVTETLLKLDKFRWRCRYATPQNLLVQYGGLMRESDTEFSTDDNVLELNARANTTERIQIPVNEAEVTMTWDVTVVGYEVSYKEEFIPEDDCSYKVLLQNEKKMGASIRNSFHIREPGKIVITIGNWTFKKKKVFYRYKSRPSVPMYMLIK</sequence>
<dbReference type="InterPro" id="IPR011074">
    <property type="entry name" value="CRAL/TRIO_N_dom"/>
</dbReference>
<evidence type="ECO:0000259" key="4">
    <source>
        <dbReference type="PROSITE" id="PS50191"/>
    </source>
</evidence>
<comment type="subcellular location">
    <subcellularLocation>
        <location evidence="1">Membrane</location>
    </subcellularLocation>
</comment>
<dbReference type="SMART" id="SM00516">
    <property type="entry name" value="SEC14"/>
    <property type="match status" value="1"/>
</dbReference>
<dbReference type="InterPro" id="IPR036273">
    <property type="entry name" value="CRAL/TRIO_N_dom_sf"/>
</dbReference>
<protein>
    <submittedName>
        <fullName evidence="5">Patellin-4</fullName>
    </submittedName>
</protein>
<dbReference type="InterPro" id="IPR056794">
    <property type="entry name" value="PATL1-6_C_GOLD"/>
</dbReference>
<dbReference type="SUPFAM" id="SSF46938">
    <property type="entry name" value="CRAL/TRIO N-terminal domain"/>
    <property type="match status" value="1"/>
</dbReference>
<gene>
    <name evidence="5" type="ORF">Fot_17178</name>
</gene>
<dbReference type="Pfam" id="PF03765">
    <property type="entry name" value="CRAL_TRIO_N"/>
    <property type="match status" value="1"/>
</dbReference>
<evidence type="ECO:0000256" key="2">
    <source>
        <dbReference type="ARBA" id="ARBA00022448"/>
    </source>
</evidence>
<dbReference type="InterPro" id="IPR036865">
    <property type="entry name" value="CRAL-TRIO_dom_sf"/>
</dbReference>
<name>A0ABD1VEM4_9LAMI</name>
<dbReference type="SMART" id="SM01100">
    <property type="entry name" value="CRAL_TRIO_N"/>
    <property type="match status" value="1"/>
</dbReference>
<dbReference type="AlphaFoldDB" id="A0ABD1VEM4"/>
<proteinExistence type="predicted"/>
<dbReference type="PROSITE" id="PS50191">
    <property type="entry name" value="CRAL_TRIO"/>
    <property type="match status" value="1"/>
</dbReference>
<evidence type="ECO:0000256" key="1">
    <source>
        <dbReference type="ARBA" id="ARBA00004370"/>
    </source>
</evidence>
<organism evidence="5 6">
    <name type="scientific">Forsythia ovata</name>
    <dbReference type="NCBI Taxonomy" id="205694"/>
    <lineage>
        <taxon>Eukaryota</taxon>
        <taxon>Viridiplantae</taxon>
        <taxon>Streptophyta</taxon>
        <taxon>Embryophyta</taxon>
        <taxon>Tracheophyta</taxon>
        <taxon>Spermatophyta</taxon>
        <taxon>Magnoliopsida</taxon>
        <taxon>eudicotyledons</taxon>
        <taxon>Gunneridae</taxon>
        <taxon>Pentapetalae</taxon>
        <taxon>asterids</taxon>
        <taxon>lamiids</taxon>
        <taxon>Lamiales</taxon>
        <taxon>Oleaceae</taxon>
        <taxon>Forsythieae</taxon>
        <taxon>Forsythia</taxon>
    </lineage>
</organism>
<dbReference type="Pfam" id="PF25099">
    <property type="entry name" value="GOLD_PATL1_C"/>
    <property type="match status" value="1"/>
</dbReference>
<dbReference type="InterPro" id="IPR044834">
    <property type="entry name" value="PATL"/>
</dbReference>
<dbReference type="InterPro" id="IPR001251">
    <property type="entry name" value="CRAL-TRIO_dom"/>
</dbReference>
<feature type="domain" description="CRAL-TRIO" evidence="4">
    <location>
        <begin position="154"/>
        <end position="330"/>
    </location>
</feature>
<dbReference type="SUPFAM" id="SSF52087">
    <property type="entry name" value="CRAL/TRIO domain"/>
    <property type="match status" value="1"/>
</dbReference>
<dbReference type="CDD" id="cd00170">
    <property type="entry name" value="SEC14"/>
    <property type="match status" value="1"/>
</dbReference>
<dbReference type="EMBL" id="JBFOLJ010000005">
    <property type="protein sequence ID" value="KAL2535787.1"/>
    <property type="molecule type" value="Genomic_DNA"/>
</dbReference>
<dbReference type="Proteomes" id="UP001604277">
    <property type="component" value="Unassembled WGS sequence"/>
</dbReference>